<dbReference type="Pfam" id="PF00072">
    <property type="entry name" value="Response_reg"/>
    <property type="match status" value="1"/>
</dbReference>
<gene>
    <name evidence="4" type="ORF">FHG66_15450</name>
</gene>
<evidence type="ECO:0000313" key="5">
    <source>
        <dbReference type="Proteomes" id="UP000305887"/>
    </source>
</evidence>
<accession>A0A5C4MQ65</accession>
<dbReference type="GO" id="GO:0000160">
    <property type="term" value="P:phosphorelay signal transduction system"/>
    <property type="evidence" value="ECO:0007669"/>
    <property type="project" value="InterPro"/>
</dbReference>
<dbReference type="GO" id="GO:0008081">
    <property type="term" value="F:phosphoric diester hydrolase activity"/>
    <property type="evidence" value="ECO:0007669"/>
    <property type="project" value="UniProtKB-ARBA"/>
</dbReference>
<reference evidence="4 5" key="1">
    <citation type="submission" date="2019-06" db="EMBL/GenBank/DDBJ databases">
        <title>YIM 131921 draft genome.</title>
        <authorList>
            <person name="Jiang L."/>
        </authorList>
    </citation>
    <scope>NUCLEOTIDE SEQUENCE [LARGE SCALE GENOMIC DNA]</scope>
    <source>
        <strain evidence="4 5">YIM 131921</strain>
    </source>
</reference>
<keyword evidence="1" id="KW-0597">Phosphoprotein</keyword>
<dbReference type="Pfam" id="PF13487">
    <property type="entry name" value="HD_5"/>
    <property type="match status" value="1"/>
</dbReference>
<dbReference type="EMBL" id="VDFU01000020">
    <property type="protein sequence ID" value="TNC48033.1"/>
    <property type="molecule type" value="Genomic_DNA"/>
</dbReference>
<organism evidence="4 5">
    <name type="scientific">Rubellimicrobium rubrum</name>
    <dbReference type="NCBI Taxonomy" id="2585369"/>
    <lineage>
        <taxon>Bacteria</taxon>
        <taxon>Pseudomonadati</taxon>
        <taxon>Pseudomonadota</taxon>
        <taxon>Alphaproteobacteria</taxon>
        <taxon>Rhodobacterales</taxon>
        <taxon>Roseobacteraceae</taxon>
        <taxon>Rubellimicrobium</taxon>
    </lineage>
</organism>
<evidence type="ECO:0000313" key="4">
    <source>
        <dbReference type="EMBL" id="TNC48033.1"/>
    </source>
</evidence>
<dbReference type="PROSITE" id="PS51832">
    <property type="entry name" value="HD_GYP"/>
    <property type="match status" value="1"/>
</dbReference>
<comment type="caution">
    <text evidence="4">The sequence shown here is derived from an EMBL/GenBank/DDBJ whole genome shotgun (WGS) entry which is preliminary data.</text>
</comment>
<dbReference type="InterPro" id="IPR001789">
    <property type="entry name" value="Sig_transdc_resp-reg_receiver"/>
</dbReference>
<dbReference type="SUPFAM" id="SSF52172">
    <property type="entry name" value="CheY-like"/>
    <property type="match status" value="1"/>
</dbReference>
<dbReference type="InterPro" id="IPR037522">
    <property type="entry name" value="HD_GYP_dom"/>
</dbReference>
<evidence type="ECO:0000259" key="3">
    <source>
        <dbReference type="PROSITE" id="PS51832"/>
    </source>
</evidence>
<dbReference type="CDD" id="cd00077">
    <property type="entry name" value="HDc"/>
    <property type="match status" value="1"/>
</dbReference>
<dbReference type="Gene3D" id="3.40.50.2300">
    <property type="match status" value="1"/>
</dbReference>
<evidence type="ECO:0000256" key="1">
    <source>
        <dbReference type="PROSITE-ProRule" id="PRU00169"/>
    </source>
</evidence>
<dbReference type="PROSITE" id="PS50110">
    <property type="entry name" value="RESPONSE_REGULATORY"/>
    <property type="match status" value="1"/>
</dbReference>
<keyword evidence="5" id="KW-1185">Reference proteome</keyword>
<protein>
    <submittedName>
        <fullName evidence="4">Response regulator</fullName>
    </submittedName>
</protein>
<dbReference type="InterPro" id="IPR003607">
    <property type="entry name" value="HD/PDEase_dom"/>
</dbReference>
<feature type="modified residue" description="4-aspartylphosphate" evidence="1">
    <location>
        <position position="52"/>
    </location>
</feature>
<dbReference type="Gene3D" id="1.10.3210.10">
    <property type="entry name" value="Hypothetical protein af1432"/>
    <property type="match status" value="1"/>
</dbReference>
<feature type="domain" description="HD-GYP" evidence="3">
    <location>
        <begin position="146"/>
        <end position="343"/>
    </location>
</feature>
<feature type="domain" description="Response regulatory" evidence="2">
    <location>
        <begin position="2"/>
        <end position="119"/>
    </location>
</feature>
<dbReference type="PANTHER" id="PTHR45228">
    <property type="entry name" value="CYCLIC DI-GMP PHOSPHODIESTERASE TM_0186-RELATED"/>
    <property type="match status" value="1"/>
</dbReference>
<dbReference type="InterPro" id="IPR011006">
    <property type="entry name" value="CheY-like_superfamily"/>
</dbReference>
<dbReference type="AlphaFoldDB" id="A0A5C4MQ65"/>
<evidence type="ECO:0000259" key="2">
    <source>
        <dbReference type="PROSITE" id="PS50110"/>
    </source>
</evidence>
<dbReference type="RefSeq" id="WP_139077960.1">
    <property type="nucleotide sequence ID" value="NZ_VDFU01000020.1"/>
</dbReference>
<dbReference type="Proteomes" id="UP000305887">
    <property type="component" value="Unassembled WGS sequence"/>
</dbReference>
<dbReference type="SUPFAM" id="SSF109604">
    <property type="entry name" value="HD-domain/PDEase-like"/>
    <property type="match status" value="1"/>
</dbReference>
<dbReference type="SMART" id="SM00448">
    <property type="entry name" value="REC"/>
    <property type="match status" value="1"/>
</dbReference>
<proteinExistence type="predicted"/>
<dbReference type="CDD" id="cd17551">
    <property type="entry name" value="REC_RpfG-like"/>
    <property type="match status" value="1"/>
</dbReference>
<name>A0A5C4MQ65_9RHOB</name>
<dbReference type="SMART" id="SM00471">
    <property type="entry name" value="HDc"/>
    <property type="match status" value="1"/>
</dbReference>
<dbReference type="PANTHER" id="PTHR45228:SF1">
    <property type="entry name" value="CYCLIC DI-GMP PHOSPHODIESTERASE TM_0186"/>
    <property type="match status" value="1"/>
</dbReference>
<dbReference type="InterPro" id="IPR052020">
    <property type="entry name" value="Cyclic_di-GMP/3'3'-cGAMP_PDE"/>
</dbReference>
<sequence>MDLCVIDDHRVNLGVLKGVICSVPGWTAEAFQDPFAALERCRAKVFDLVVVDYQMPGLDGVEVVRQLRDDARFQHVPIVMITADVDRALRIKAIRAGATDFLNKPVDPEELRVRAANLLALRRAQTALADRAIHLADEIAAATRRLAQREEEIVQRLARAIEYRDDQTGEHILRVAKVSEMLATEMALPEQFSANLFLAAQLHDTGKIGLPDSILLKPGRLTEEEILIMRRHTLMGSEVLRDGTSDLVRMAHDVALHHHERWDGRGYPHGLSGSSIPLSARIVSVADVLDALLTPRPYKAAWNPARALAEIQGLSGSAFDPDCVDALLRIWPAMMSLYPELSIQNEDSAA</sequence>
<dbReference type="OrthoDB" id="7326651at2"/>